<dbReference type="PROSITE" id="PS50956">
    <property type="entry name" value="HTH_ASNC_2"/>
    <property type="match status" value="1"/>
</dbReference>
<evidence type="ECO:0000259" key="4">
    <source>
        <dbReference type="PROSITE" id="PS50956"/>
    </source>
</evidence>
<dbReference type="SUPFAM" id="SSF46785">
    <property type="entry name" value="Winged helix' DNA-binding domain"/>
    <property type="match status" value="1"/>
</dbReference>
<dbReference type="Gene3D" id="1.10.10.10">
    <property type="entry name" value="Winged helix-like DNA-binding domain superfamily/Winged helix DNA-binding domain"/>
    <property type="match status" value="1"/>
</dbReference>
<keyword evidence="1" id="KW-0805">Transcription regulation</keyword>
<dbReference type="GO" id="GO:0006355">
    <property type="term" value="P:regulation of DNA-templated transcription"/>
    <property type="evidence" value="ECO:0007669"/>
    <property type="project" value="UniProtKB-ARBA"/>
</dbReference>
<dbReference type="GO" id="GO:0005829">
    <property type="term" value="C:cytosol"/>
    <property type="evidence" value="ECO:0007669"/>
    <property type="project" value="TreeGrafter"/>
</dbReference>
<dbReference type="Pfam" id="PF13412">
    <property type="entry name" value="HTH_24"/>
    <property type="match status" value="1"/>
</dbReference>
<dbReference type="AlphaFoldDB" id="A0A7S9LP45"/>
<dbReference type="InterPro" id="IPR000485">
    <property type="entry name" value="AsnC-type_HTH_dom"/>
</dbReference>
<dbReference type="GO" id="GO:0043565">
    <property type="term" value="F:sequence-specific DNA binding"/>
    <property type="evidence" value="ECO:0007669"/>
    <property type="project" value="InterPro"/>
</dbReference>
<dbReference type="InterPro" id="IPR036388">
    <property type="entry name" value="WH-like_DNA-bd_sf"/>
</dbReference>
<sequence length="154" mass="16896">MPDCLDATDHKLLALLQRDARLTAAELSERVHLSASQVARRKQRLEEEGYITGYRATVNAARIGAAVEAFIQITMAAHSRENAEDFVRLMARTEAVVGVWTLTGEADYMLRAFCTDLAALNDVVQNVLLPHPAVARVQSQIVMARLKADAPVSP</sequence>
<protein>
    <submittedName>
        <fullName evidence="5">Lrp/AsnC family transcriptional regulator</fullName>
    </submittedName>
</protein>
<evidence type="ECO:0000313" key="6">
    <source>
        <dbReference type="Proteomes" id="UP000594800"/>
    </source>
</evidence>
<dbReference type="InterPro" id="IPR011991">
    <property type="entry name" value="ArsR-like_HTH"/>
</dbReference>
<reference evidence="5 6" key="1">
    <citation type="submission" date="2020-11" db="EMBL/GenBank/DDBJ databases">
        <title>Description of Pontivivens ytuae sp. nov. isolated from deep sea sediment of Mariana Trench.</title>
        <authorList>
            <person name="Wang Z."/>
            <person name="Sun Q.-L."/>
            <person name="Xu X.-D."/>
            <person name="Tang Y.-Z."/>
            <person name="Zhang J."/>
        </authorList>
    </citation>
    <scope>NUCLEOTIDE SEQUENCE [LARGE SCALE GENOMIC DNA]</scope>
    <source>
        <strain evidence="5 6">MT2928</strain>
    </source>
</reference>
<dbReference type="Proteomes" id="UP000594800">
    <property type="component" value="Chromosome"/>
</dbReference>
<dbReference type="SMART" id="SM00344">
    <property type="entry name" value="HTH_ASNC"/>
    <property type="match status" value="1"/>
</dbReference>
<evidence type="ECO:0000256" key="3">
    <source>
        <dbReference type="ARBA" id="ARBA00023163"/>
    </source>
</evidence>
<evidence type="ECO:0000256" key="2">
    <source>
        <dbReference type="ARBA" id="ARBA00023125"/>
    </source>
</evidence>
<keyword evidence="2" id="KW-0238">DNA-binding</keyword>
<dbReference type="GO" id="GO:0043200">
    <property type="term" value="P:response to amino acid"/>
    <property type="evidence" value="ECO:0007669"/>
    <property type="project" value="TreeGrafter"/>
</dbReference>
<gene>
    <name evidence="5" type="ORF">I0K15_12840</name>
</gene>
<dbReference type="InterPro" id="IPR036390">
    <property type="entry name" value="WH_DNA-bd_sf"/>
</dbReference>
<organism evidence="5 6">
    <name type="scientific">Pontivivens ytuae</name>
    <dbReference type="NCBI Taxonomy" id="2789856"/>
    <lineage>
        <taxon>Bacteria</taxon>
        <taxon>Pseudomonadati</taxon>
        <taxon>Pseudomonadota</taxon>
        <taxon>Alphaproteobacteria</taxon>
        <taxon>Rhodobacterales</taxon>
        <taxon>Paracoccaceae</taxon>
        <taxon>Pontivivens</taxon>
    </lineage>
</organism>
<dbReference type="PANTHER" id="PTHR30154">
    <property type="entry name" value="LEUCINE-RESPONSIVE REGULATORY PROTEIN"/>
    <property type="match status" value="1"/>
</dbReference>
<name>A0A7S9LP45_9RHOB</name>
<proteinExistence type="predicted"/>
<dbReference type="Pfam" id="PF01037">
    <property type="entry name" value="AsnC_trans_reg"/>
    <property type="match status" value="1"/>
</dbReference>
<dbReference type="CDD" id="cd00090">
    <property type="entry name" value="HTH_ARSR"/>
    <property type="match status" value="1"/>
</dbReference>
<feature type="domain" description="HTH asnC-type" evidence="4">
    <location>
        <begin position="5"/>
        <end position="66"/>
    </location>
</feature>
<dbReference type="SUPFAM" id="SSF54909">
    <property type="entry name" value="Dimeric alpha+beta barrel"/>
    <property type="match status" value="1"/>
</dbReference>
<dbReference type="PANTHER" id="PTHR30154:SF46">
    <property type="entry name" value="TRANSCRIPTIONAL REGULATORY PROTEIN"/>
    <property type="match status" value="1"/>
</dbReference>
<keyword evidence="3" id="KW-0804">Transcription</keyword>
<dbReference type="EMBL" id="CP064942">
    <property type="protein sequence ID" value="QPH52696.1"/>
    <property type="molecule type" value="Genomic_DNA"/>
</dbReference>
<keyword evidence="6" id="KW-1185">Reference proteome</keyword>
<dbReference type="InterPro" id="IPR019888">
    <property type="entry name" value="Tscrpt_reg_AsnC-like"/>
</dbReference>
<dbReference type="PRINTS" id="PR00033">
    <property type="entry name" value="HTHASNC"/>
</dbReference>
<dbReference type="KEGG" id="poz:I0K15_12840"/>
<dbReference type="InterPro" id="IPR011008">
    <property type="entry name" value="Dimeric_a/b-barrel"/>
</dbReference>
<dbReference type="Gene3D" id="3.30.70.920">
    <property type="match status" value="1"/>
</dbReference>
<dbReference type="InterPro" id="IPR019887">
    <property type="entry name" value="Tscrpt_reg_AsnC/Lrp_C"/>
</dbReference>
<accession>A0A7S9LP45</accession>
<evidence type="ECO:0000313" key="5">
    <source>
        <dbReference type="EMBL" id="QPH52696.1"/>
    </source>
</evidence>
<evidence type="ECO:0000256" key="1">
    <source>
        <dbReference type="ARBA" id="ARBA00023015"/>
    </source>
</evidence>
<dbReference type="RefSeq" id="WP_196101907.1">
    <property type="nucleotide sequence ID" value="NZ_CP064942.1"/>
</dbReference>